<protein>
    <recommendedName>
        <fullName evidence="5">Cilia-and flagella-associated protein 96</fullName>
    </recommendedName>
</protein>
<sequence>MAKLDTKNDLNRVGLFSELGYISIGDPYKRQSTNFNVAAHKGKQMLPGGSKTRSALQAGYFDQKFNRIMEGEAFSDPVKRRRQQKLKSSKLNLGKAFVPSNGEKLPSGAGNHYGTFSGPINAFSPVSKGKKAADSPGKNFLTNPPKKGTGYGYLHVTIGAPPKYMSDAFERARELRKKEMEASFKARKGGPYKLNLHPKAFFDGNPYKSDRPLPPLKETRKPPEGLKPFKPSSPPKEIGGMKAGCFDNYPSHSEDPYMVKKKKASDAEKRIFRPSQGPKSTPMRSIINQNVHRRINNLNFRQPVTVSI</sequence>
<keyword evidence="2" id="KW-0963">Cytoplasm</keyword>
<dbReference type="PANTHER" id="PTHR31144:SF1">
    <property type="entry name" value="UPF0602 PROTEIN C4ORF47"/>
    <property type="match status" value="1"/>
</dbReference>
<accession>A0ABN8RPY5</accession>
<evidence type="ECO:0000256" key="2">
    <source>
        <dbReference type="ARBA" id="ARBA00022490"/>
    </source>
</evidence>
<dbReference type="PANTHER" id="PTHR31144">
    <property type="entry name" value="UPF0602 PROTEIN C4ORF47"/>
    <property type="match status" value="1"/>
</dbReference>
<feature type="compositionally biased region" description="Basic and acidic residues" evidence="6">
    <location>
        <begin position="262"/>
        <end position="271"/>
    </location>
</feature>
<evidence type="ECO:0000256" key="6">
    <source>
        <dbReference type="SAM" id="MobiDB-lite"/>
    </source>
</evidence>
<comment type="subcellular location">
    <subcellularLocation>
        <location evidence="1">Cytoplasm</location>
        <location evidence="1">Cytoskeleton</location>
        <location evidence="1">Microtubule organizing center</location>
        <location evidence="1">Centrosome</location>
    </subcellularLocation>
</comment>
<evidence type="ECO:0000313" key="8">
    <source>
        <dbReference type="Proteomes" id="UP001159427"/>
    </source>
</evidence>
<evidence type="ECO:0000256" key="1">
    <source>
        <dbReference type="ARBA" id="ARBA00004300"/>
    </source>
</evidence>
<comment type="caution">
    <text evidence="7">The sequence shown here is derived from an EMBL/GenBank/DDBJ whole genome shotgun (WGS) entry which is preliminary data.</text>
</comment>
<evidence type="ECO:0000256" key="5">
    <source>
        <dbReference type="ARBA" id="ARBA00035693"/>
    </source>
</evidence>
<keyword evidence="8" id="KW-1185">Reference proteome</keyword>
<keyword evidence="3" id="KW-0206">Cytoskeleton</keyword>
<gene>
    <name evidence="7" type="ORF">PEVE_00012757</name>
</gene>
<dbReference type="EMBL" id="CALNXI010001942">
    <property type="protein sequence ID" value="CAH3180124.1"/>
    <property type="molecule type" value="Genomic_DNA"/>
</dbReference>
<dbReference type="InterPro" id="IPR029358">
    <property type="entry name" value="CFAP96"/>
</dbReference>
<evidence type="ECO:0000256" key="4">
    <source>
        <dbReference type="ARBA" id="ARBA00035656"/>
    </source>
</evidence>
<comment type="similarity">
    <text evidence="4">Belongs to the CFAP96 family.</text>
</comment>
<feature type="region of interest" description="Disordered" evidence="6">
    <location>
        <begin position="262"/>
        <end position="283"/>
    </location>
</feature>
<proteinExistence type="inferred from homology"/>
<dbReference type="Proteomes" id="UP001159427">
    <property type="component" value="Unassembled WGS sequence"/>
</dbReference>
<evidence type="ECO:0000256" key="3">
    <source>
        <dbReference type="ARBA" id="ARBA00023212"/>
    </source>
</evidence>
<dbReference type="Pfam" id="PF15239">
    <property type="entry name" value="CFAP96-like"/>
    <property type="match status" value="1"/>
</dbReference>
<feature type="region of interest" description="Disordered" evidence="6">
    <location>
        <begin position="201"/>
        <end position="245"/>
    </location>
</feature>
<organism evidence="7 8">
    <name type="scientific">Porites evermanni</name>
    <dbReference type="NCBI Taxonomy" id="104178"/>
    <lineage>
        <taxon>Eukaryota</taxon>
        <taxon>Metazoa</taxon>
        <taxon>Cnidaria</taxon>
        <taxon>Anthozoa</taxon>
        <taxon>Hexacorallia</taxon>
        <taxon>Scleractinia</taxon>
        <taxon>Fungiina</taxon>
        <taxon>Poritidae</taxon>
        <taxon>Porites</taxon>
    </lineage>
</organism>
<evidence type="ECO:0000313" key="7">
    <source>
        <dbReference type="EMBL" id="CAH3180124.1"/>
    </source>
</evidence>
<reference evidence="7 8" key="1">
    <citation type="submission" date="2022-05" db="EMBL/GenBank/DDBJ databases">
        <authorList>
            <consortium name="Genoscope - CEA"/>
            <person name="William W."/>
        </authorList>
    </citation>
    <scope>NUCLEOTIDE SEQUENCE [LARGE SCALE GENOMIC DNA]</scope>
</reference>
<name>A0ABN8RPY5_9CNID</name>